<dbReference type="Proteomes" id="UP001549366">
    <property type="component" value="Unassembled WGS sequence"/>
</dbReference>
<protein>
    <submittedName>
        <fullName evidence="4">Ankyrin repeat protein</fullName>
    </submittedName>
</protein>
<keyword evidence="5" id="KW-1185">Reference proteome</keyword>
<sequence>MRLKPSGCRALYLCLILWCFAGNSVTYGDGRPGANPVFYRPAKPHCKVPDRHTTKNLWHAARYLRQGKLDKVKEVIKQGLPVNAVFEDQFGILGQTYIAQVGLLDMAVMYNKHDVLDLLLEYGANPDGCGTQELDPAYLAITYKHFKALNKLTEAGATPDKWIGPEQNKQTALHYLVTHPDSCASEPVSREAAGAMQTLLTHGANVNALNVRGETPLIQSVQNCQYNSAYTLIPLLLITHAANPFVYPAGGFNIFHKMVSHGNLSRDKDLWLLLAGYVRAGGDKMMEIARSHPYFRARLDAIQNDISSPEGVLSWFWNRTHSYGTLRDHVSEMIDMFNDQRVIRHDLKKVHRLVTCRKDSDCFTPLHYAGHTILTPLAMEWLDRLGSDFSTLSYEGNTVLHYAIKNHLTESLDTLKPYSIDPMQRNNEGMTSFDVAMAFTRDEEKHSVFESLCSMPLNNDEPEICSAYFDLLNARCTQIMAPENITLSAYPEREQRYLSSFAMKNCQDSSHQRLSTRQKLEILTESPDTTSQRINAHDTIWVKPEHLLQYDMEDYPELRNFLVQKYPGQAAHLIHKNRWLPESTVELPESLTNHFTKLNRRADWYSPTSQHLQQLQSFTQLKHYLKYDHSPEKDSIQTWLVQRDAPALFMYTLTMGMKPAVVDSPCNLPEHLTYLCQSPIAAMNNTHSQTYTALLSLYGHYDFMTLPLQNQTIDLWLYHAVHSGKPYWVELYLSAGANPNAFISRHQYAQMKHNLHQNRRELLTPMPSCGLLADALRLEKDQAEATMSRLLLLYGASVDPVIPHGCSFVENDLQIPPLGWAGHIKDQEVTELLNYFDPTEVSHRAWENKPVNEWYTNEQIATNALRLTSEQYSLILGNEIQTPLCTCFGLQKIANENQSLAASCASDQYSLIQGDKIKSPSPACMEQLKIITKDNPSFVPYCQLQINELPDEVKLSICSPDLFQ</sequence>
<reference evidence="4 5" key="1">
    <citation type="submission" date="2024-06" db="EMBL/GenBank/DDBJ databases">
        <title>Genomic Encyclopedia of Type Strains, Phase V (KMG-V): Genome sequencing to study the core and pangenomes of soil and plant-associated prokaryotes.</title>
        <authorList>
            <person name="Whitman W."/>
        </authorList>
    </citation>
    <scope>NUCLEOTIDE SEQUENCE [LARGE SCALE GENOMIC DNA]</scope>
    <source>
        <strain evidence="4 5">NE40</strain>
    </source>
</reference>
<dbReference type="InterPro" id="IPR002110">
    <property type="entry name" value="Ankyrin_rpt"/>
</dbReference>
<evidence type="ECO:0000256" key="2">
    <source>
        <dbReference type="ARBA" id="ARBA00023043"/>
    </source>
</evidence>
<dbReference type="RefSeq" id="WP_354009782.1">
    <property type="nucleotide sequence ID" value="NZ_JBEWTA010000001.1"/>
</dbReference>
<dbReference type="PANTHER" id="PTHR24198">
    <property type="entry name" value="ANKYRIN REPEAT AND PROTEIN KINASE DOMAIN-CONTAINING PROTEIN"/>
    <property type="match status" value="1"/>
</dbReference>
<accession>A0ABV2SC52</accession>
<keyword evidence="2" id="KW-0040">ANK repeat</keyword>
<comment type="caution">
    <text evidence="4">The sequence shown here is derived from an EMBL/GenBank/DDBJ whole genome shotgun (WGS) entry which is preliminary data.</text>
</comment>
<dbReference type="EMBL" id="JBEWTB010000002">
    <property type="protein sequence ID" value="MET4755346.1"/>
    <property type="molecule type" value="Genomic_DNA"/>
</dbReference>
<dbReference type="SMART" id="SM00248">
    <property type="entry name" value="ANK"/>
    <property type="match status" value="6"/>
</dbReference>
<dbReference type="SUPFAM" id="SSF48403">
    <property type="entry name" value="Ankyrin repeat"/>
    <property type="match status" value="1"/>
</dbReference>
<dbReference type="Gene3D" id="1.25.40.20">
    <property type="entry name" value="Ankyrin repeat-containing domain"/>
    <property type="match status" value="2"/>
</dbReference>
<keyword evidence="1" id="KW-0677">Repeat</keyword>
<evidence type="ECO:0000313" key="5">
    <source>
        <dbReference type="Proteomes" id="UP001549366"/>
    </source>
</evidence>
<evidence type="ECO:0000313" key="4">
    <source>
        <dbReference type="EMBL" id="MET4755346.1"/>
    </source>
</evidence>
<feature type="chain" id="PRO_5045453964" evidence="3">
    <location>
        <begin position="22"/>
        <end position="964"/>
    </location>
</feature>
<gene>
    <name evidence="4" type="ORF">V5J35_000538</name>
</gene>
<dbReference type="InterPro" id="IPR036770">
    <property type="entry name" value="Ankyrin_rpt-contain_sf"/>
</dbReference>
<proteinExistence type="predicted"/>
<feature type="signal peptide" evidence="3">
    <location>
        <begin position="1"/>
        <end position="21"/>
    </location>
</feature>
<evidence type="ECO:0000256" key="3">
    <source>
        <dbReference type="SAM" id="SignalP"/>
    </source>
</evidence>
<keyword evidence="3" id="KW-0732">Signal</keyword>
<dbReference type="PANTHER" id="PTHR24198:SF194">
    <property type="entry name" value="INVERSIN-A"/>
    <property type="match status" value="1"/>
</dbReference>
<name>A0ABV2SC52_9GAMM</name>
<organism evidence="4 5">
    <name type="scientific">Endozoicomonas lisbonensis</name>
    <dbReference type="NCBI Taxonomy" id="3120522"/>
    <lineage>
        <taxon>Bacteria</taxon>
        <taxon>Pseudomonadati</taxon>
        <taxon>Pseudomonadota</taxon>
        <taxon>Gammaproteobacteria</taxon>
        <taxon>Oceanospirillales</taxon>
        <taxon>Endozoicomonadaceae</taxon>
        <taxon>Endozoicomonas</taxon>
    </lineage>
</organism>
<evidence type="ECO:0000256" key="1">
    <source>
        <dbReference type="ARBA" id="ARBA00022737"/>
    </source>
</evidence>